<evidence type="ECO:0000256" key="12">
    <source>
        <dbReference type="ARBA" id="ARBA00023316"/>
    </source>
</evidence>
<evidence type="ECO:0000256" key="4">
    <source>
        <dbReference type="ARBA" id="ARBA00022598"/>
    </source>
</evidence>
<keyword evidence="11" id="KW-0464">Manganese</keyword>
<dbReference type="PROSITE" id="PS50975">
    <property type="entry name" value="ATP_GRASP"/>
    <property type="match status" value="1"/>
</dbReference>
<keyword evidence="8" id="KW-0460">Magnesium</keyword>
<dbReference type="PANTHER" id="PTHR23132">
    <property type="entry name" value="D-ALANINE--D-ALANINE LIGASE"/>
    <property type="match status" value="1"/>
</dbReference>
<organism evidence="15">
    <name type="scientific">Oceanithermus profundus</name>
    <dbReference type="NCBI Taxonomy" id="187137"/>
    <lineage>
        <taxon>Bacteria</taxon>
        <taxon>Thermotogati</taxon>
        <taxon>Deinococcota</taxon>
        <taxon>Deinococci</taxon>
        <taxon>Thermales</taxon>
        <taxon>Thermaceae</taxon>
        <taxon>Oceanithermus</taxon>
    </lineage>
</organism>
<keyword evidence="4 15" id="KW-0436">Ligase</keyword>
<evidence type="ECO:0000256" key="8">
    <source>
        <dbReference type="ARBA" id="ARBA00022842"/>
    </source>
</evidence>
<protein>
    <submittedName>
        <fullName evidence="15">D-alanine--D-alanine ligase</fullName>
    </submittedName>
</protein>
<evidence type="ECO:0000256" key="3">
    <source>
        <dbReference type="ARBA" id="ARBA00010871"/>
    </source>
</evidence>
<dbReference type="EMBL" id="DRPZ01000070">
    <property type="protein sequence ID" value="HGY08932.1"/>
    <property type="molecule type" value="Genomic_DNA"/>
</dbReference>
<comment type="cofactor">
    <cofactor evidence="1">
        <name>Mn(2+)</name>
        <dbReference type="ChEBI" id="CHEBI:29035"/>
    </cofactor>
</comment>
<evidence type="ECO:0000256" key="11">
    <source>
        <dbReference type="ARBA" id="ARBA00023211"/>
    </source>
</evidence>
<keyword evidence="12" id="KW-0961">Cell wall biogenesis/degradation</keyword>
<dbReference type="Gene3D" id="3.30.1490.20">
    <property type="entry name" value="ATP-grasp fold, A domain"/>
    <property type="match status" value="1"/>
</dbReference>
<dbReference type="FunFam" id="3.30.470.20:FF:000008">
    <property type="entry name" value="D-alanine--D-alanine ligase"/>
    <property type="match status" value="1"/>
</dbReference>
<dbReference type="PROSITE" id="PS00844">
    <property type="entry name" value="DALA_DALA_LIGASE_2"/>
    <property type="match status" value="1"/>
</dbReference>
<dbReference type="NCBIfam" id="NF002528">
    <property type="entry name" value="PRK01966.1-4"/>
    <property type="match status" value="1"/>
</dbReference>
<dbReference type="GO" id="GO:0008716">
    <property type="term" value="F:D-alanine-D-alanine ligase activity"/>
    <property type="evidence" value="ECO:0007669"/>
    <property type="project" value="InterPro"/>
</dbReference>
<keyword evidence="7 13" id="KW-0067">ATP-binding</keyword>
<dbReference type="GO" id="GO:0009252">
    <property type="term" value="P:peptidoglycan biosynthetic process"/>
    <property type="evidence" value="ECO:0007669"/>
    <property type="project" value="UniProtKB-KW"/>
</dbReference>
<keyword evidence="10" id="KW-0573">Peptidoglycan synthesis</keyword>
<evidence type="ECO:0000313" key="15">
    <source>
        <dbReference type="EMBL" id="HGY08932.1"/>
    </source>
</evidence>
<name>A0A7C4ZCF6_9DEIN</name>
<sequence>YVGADVTASAVCMDKDLSKRVLREAGLPVVEWEVLRKNEPVFVGLVPPFFVKPARAGSSVGIAKVERYADLKQALAEAFEYDDKVVVEQAVAGARELEVALLGNVRAEASVVGEVRYQAEFYDYATKYTAGAAELDIPAALDPGTQETVQEMAVKAYRVLGVRGMARVDFFMDDSGELYLNELNTLPGFTPFSMYPRLWQASGLAFPELLSRLVELALE</sequence>
<gene>
    <name evidence="15" type="ORF">ENK37_02600</name>
</gene>
<evidence type="ECO:0000256" key="13">
    <source>
        <dbReference type="PROSITE-ProRule" id="PRU00409"/>
    </source>
</evidence>
<dbReference type="GO" id="GO:0008360">
    <property type="term" value="P:regulation of cell shape"/>
    <property type="evidence" value="ECO:0007669"/>
    <property type="project" value="UniProtKB-KW"/>
</dbReference>
<proteinExistence type="inferred from homology"/>
<dbReference type="Proteomes" id="UP000885759">
    <property type="component" value="Unassembled WGS sequence"/>
</dbReference>
<evidence type="ECO:0000256" key="9">
    <source>
        <dbReference type="ARBA" id="ARBA00022960"/>
    </source>
</evidence>
<dbReference type="Pfam" id="PF07478">
    <property type="entry name" value="Dala_Dala_lig_C"/>
    <property type="match status" value="1"/>
</dbReference>
<keyword evidence="9" id="KW-0133">Cell shape</keyword>
<dbReference type="InterPro" id="IPR011095">
    <property type="entry name" value="Dala_Dala_lig_C"/>
</dbReference>
<dbReference type="GO" id="GO:0005829">
    <property type="term" value="C:cytosol"/>
    <property type="evidence" value="ECO:0007669"/>
    <property type="project" value="TreeGrafter"/>
</dbReference>
<evidence type="ECO:0000256" key="2">
    <source>
        <dbReference type="ARBA" id="ARBA00001946"/>
    </source>
</evidence>
<evidence type="ECO:0000256" key="5">
    <source>
        <dbReference type="ARBA" id="ARBA00022723"/>
    </source>
</evidence>
<evidence type="ECO:0000256" key="7">
    <source>
        <dbReference type="ARBA" id="ARBA00022840"/>
    </source>
</evidence>
<evidence type="ECO:0000256" key="1">
    <source>
        <dbReference type="ARBA" id="ARBA00001936"/>
    </source>
</evidence>
<reference evidence="15" key="1">
    <citation type="journal article" date="2020" name="mSystems">
        <title>Genome- and Community-Level Interaction Insights into Carbon Utilization and Element Cycling Functions of Hydrothermarchaeota in Hydrothermal Sediment.</title>
        <authorList>
            <person name="Zhou Z."/>
            <person name="Liu Y."/>
            <person name="Xu W."/>
            <person name="Pan J."/>
            <person name="Luo Z.H."/>
            <person name="Li M."/>
        </authorList>
    </citation>
    <scope>NUCLEOTIDE SEQUENCE [LARGE SCALE GENOMIC DNA]</scope>
    <source>
        <strain evidence="15">HyVt-570</strain>
    </source>
</reference>
<dbReference type="SUPFAM" id="SSF56059">
    <property type="entry name" value="Glutathione synthetase ATP-binding domain-like"/>
    <property type="match status" value="1"/>
</dbReference>
<dbReference type="AlphaFoldDB" id="A0A7C4ZCF6"/>
<dbReference type="InterPro" id="IPR013815">
    <property type="entry name" value="ATP_grasp_subdomain_1"/>
</dbReference>
<feature type="non-terminal residue" evidence="15">
    <location>
        <position position="1"/>
    </location>
</feature>
<dbReference type="InterPro" id="IPR011761">
    <property type="entry name" value="ATP-grasp"/>
</dbReference>
<evidence type="ECO:0000259" key="14">
    <source>
        <dbReference type="PROSITE" id="PS50975"/>
    </source>
</evidence>
<keyword evidence="6 13" id="KW-0547">Nucleotide-binding</keyword>
<dbReference type="Gene3D" id="3.30.470.20">
    <property type="entry name" value="ATP-grasp fold, B domain"/>
    <property type="match status" value="1"/>
</dbReference>
<comment type="caution">
    <text evidence="15">The sequence shown here is derived from an EMBL/GenBank/DDBJ whole genome shotgun (WGS) entry which is preliminary data.</text>
</comment>
<evidence type="ECO:0000256" key="10">
    <source>
        <dbReference type="ARBA" id="ARBA00022984"/>
    </source>
</evidence>
<evidence type="ECO:0000256" key="6">
    <source>
        <dbReference type="ARBA" id="ARBA00022741"/>
    </source>
</evidence>
<feature type="domain" description="ATP-grasp" evidence="14">
    <location>
        <begin position="19"/>
        <end position="215"/>
    </location>
</feature>
<keyword evidence="5" id="KW-0479">Metal-binding</keyword>
<dbReference type="GO" id="GO:0071555">
    <property type="term" value="P:cell wall organization"/>
    <property type="evidence" value="ECO:0007669"/>
    <property type="project" value="UniProtKB-KW"/>
</dbReference>
<dbReference type="GO" id="GO:0005524">
    <property type="term" value="F:ATP binding"/>
    <property type="evidence" value="ECO:0007669"/>
    <property type="project" value="UniProtKB-UniRule"/>
</dbReference>
<comment type="cofactor">
    <cofactor evidence="2">
        <name>Mg(2+)</name>
        <dbReference type="ChEBI" id="CHEBI:18420"/>
    </cofactor>
</comment>
<dbReference type="PANTHER" id="PTHR23132:SF25">
    <property type="entry name" value="D-ALANINE--D-ALANINE LIGASE A"/>
    <property type="match status" value="1"/>
</dbReference>
<accession>A0A7C4ZCF6</accession>
<dbReference type="InterPro" id="IPR000291">
    <property type="entry name" value="D-Ala_lig_Van_CS"/>
</dbReference>
<comment type="similarity">
    <text evidence="3">Belongs to the D-alanine--D-alanine ligase family.</text>
</comment>
<dbReference type="GO" id="GO:0046872">
    <property type="term" value="F:metal ion binding"/>
    <property type="evidence" value="ECO:0007669"/>
    <property type="project" value="UniProtKB-KW"/>
</dbReference>